<comment type="caution">
    <text evidence="2">The sequence shown here is derived from an EMBL/GenBank/DDBJ whole genome shotgun (WGS) entry which is preliminary data.</text>
</comment>
<protein>
    <submittedName>
        <fullName evidence="2">Uncharacterized protein</fullName>
    </submittedName>
</protein>
<evidence type="ECO:0000313" key="2">
    <source>
        <dbReference type="EMBL" id="MBQ0934074.1"/>
    </source>
</evidence>
<proteinExistence type="predicted"/>
<gene>
    <name evidence="2" type="ORF">KAK11_01955</name>
</gene>
<keyword evidence="3" id="KW-1185">Reference proteome</keyword>
<name>A0ABS5DSF0_9BURK</name>
<accession>A0ABS5DSF0</accession>
<reference evidence="2 3" key="1">
    <citation type="submission" date="2021-04" db="EMBL/GenBank/DDBJ databases">
        <title>The genome sequence of type strain Ideonella paludis KCTC 32238.</title>
        <authorList>
            <person name="Liu Y."/>
        </authorList>
    </citation>
    <scope>NUCLEOTIDE SEQUENCE [LARGE SCALE GENOMIC DNA]</scope>
    <source>
        <strain evidence="2 3">KCTC 32238</strain>
    </source>
</reference>
<dbReference type="Proteomes" id="UP000672097">
    <property type="component" value="Unassembled WGS sequence"/>
</dbReference>
<organism evidence="2 3">
    <name type="scientific">Ideonella paludis</name>
    <dbReference type="NCBI Taxonomy" id="1233411"/>
    <lineage>
        <taxon>Bacteria</taxon>
        <taxon>Pseudomonadati</taxon>
        <taxon>Pseudomonadota</taxon>
        <taxon>Betaproteobacteria</taxon>
        <taxon>Burkholderiales</taxon>
        <taxon>Sphaerotilaceae</taxon>
        <taxon>Ideonella</taxon>
    </lineage>
</organism>
<evidence type="ECO:0000313" key="3">
    <source>
        <dbReference type="Proteomes" id="UP000672097"/>
    </source>
</evidence>
<feature type="region of interest" description="Disordered" evidence="1">
    <location>
        <begin position="1"/>
        <end position="23"/>
    </location>
</feature>
<dbReference type="EMBL" id="JAGQDG010000001">
    <property type="protein sequence ID" value="MBQ0934074.1"/>
    <property type="molecule type" value="Genomic_DNA"/>
</dbReference>
<dbReference type="RefSeq" id="WP_210805600.1">
    <property type="nucleotide sequence ID" value="NZ_JAGQDG010000001.1"/>
</dbReference>
<evidence type="ECO:0000256" key="1">
    <source>
        <dbReference type="SAM" id="MobiDB-lite"/>
    </source>
</evidence>
<sequence>MARFTSSPHTLEPLPGEAAKPPLRLLERRESLRPRGGAQAQAQVMGVAPWLQVLRRWVTLRG</sequence>